<keyword evidence="5 6" id="KW-0067">ATP-binding</keyword>
<dbReference type="Pfam" id="PF07714">
    <property type="entry name" value="PK_Tyr_Ser-Thr"/>
    <property type="match status" value="1"/>
</dbReference>
<name>A0AA35WB92_GEOBA</name>
<dbReference type="PROSITE" id="PS50011">
    <property type="entry name" value="PROTEIN_KINASE_DOM"/>
    <property type="match status" value="2"/>
</dbReference>
<dbReference type="GO" id="GO:0005524">
    <property type="term" value="F:ATP binding"/>
    <property type="evidence" value="ECO:0007669"/>
    <property type="project" value="UniProtKB-UniRule"/>
</dbReference>
<feature type="domain" description="Protein kinase" evidence="9">
    <location>
        <begin position="22"/>
        <end position="321"/>
    </location>
</feature>
<reference evidence="10" key="1">
    <citation type="submission" date="2023-03" db="EMBL/GenBank/DDBJ databases">
        <authorList>
            <person name="Steffen K."/>
            <person name="Cardenas P."/>
        </authorList>
    </citation>
    <scope>NUCLEOTIDE SEQUENCE</scope>
</reference>
<evidence type="ECO:0000256" key="6">
    <source>
        <dbReference type="PROSITE-ProRule" id="PRU10141"/>
    </source>
</evidence>
<proteinExistence type="predicted"/>
<evidence type="ECO:0000256" key="3">
    <source>
        <dbReference type="ARBA" id="ARBA00022741"/>
    </source>
</evidence>
<evidence type="ECO:0000256" key="1">
    <source>
        <dbReference type="ARBA" id="ARBA00022527"/>
    </source>
</evidence>
<evidence type="ECO:0000256" key="2">
    <source>
        <dbReference type="ARBA" id="ARBA00022679"/>
    </source>
</evidence>
<feature type="region of interest" description="Disordered" evidence="8">
    <location>
        <begin position="207"/>
        <end position="228"/>
    </location>
</feature>
<dbReference type="Gene3D" id="3.30.200.20">
    <property type="entry name" value="Phosphorylase Kinase, domain 1"/>
    <property type="match status" value="2"/>
</dbReference>
<dbReference type="InterPro" id="IPR001245">
    <property type="entry name" value="Ser-Thr/Tyr_kinase_cat_dom"/>
</dbReference>
<dbReference type="AlphaFoldDB" id="A0AA35WB92"/>
<organism evidence="10 11">
    <name type="scientific">Geodia barretti</name>
    <name type="common">Barrett's horny sponge</name>
    <dbReference type="NCBI Taxonomy" id="519541"/>
    <lineage>
        <taxon>Eukaryota</taxon>
        <taxon>Metazoa</taxon>
        <taxon>Porifera</taxon>
        <taxon>Demospongiae</taxon>
        <taxon>Heteroscleromorpha</taxon>
        <taxon>Tetractinellida</taxon>
        <taxon>Astrophorina</taxon>
        <taxon>Geodiidae</taxon>
        <taxon>Geodia</taxon>
    </lineage>
</organism>
<dbReference type="InterPro" id="IPR011009">
    <property type="entry name" value="Kinase-like_dom_sf"/>
</dbReference>
<dbReference type="PANTHER" id="PTHR44329">
    <property type="entry name" value="SERINE/THREONINE-PROTEIN KINASE TNNI3K-RELATED"/>
    <property type="match status" value="1"/>
</dbReference>
<evidence type="ECO:0000256" key="7">
    <source>
        <dbReference type="SAM" id="Coils"/>
    </source>
</evidence>
<keyword evidence="1" id="KW-0723">Serine/threonine-protein kinase</keyword>
<dbReference type="EMBL" id="CASHTH010001071">
    <property type="protein sequence ID" value="CAI8010871.1"/>
    <property type="molecule type" value="Genomic_DNA"/>
</dbReference>
<evidence type="ECO:0000313" key="10">
    <source>
        <dbReference type="EMBL" id="CAI8010871.1"/>
    </source>
</evidence>
<gene>
    <name evidence="10" type="ORF">GBAR_LOCUS7109</name>
</gene>
<dbReference type="SUPFAM" id="SSF56112">
    <property type="entry name" value="Protein kinase-like (PK-like)"/>
    <property type="match status" value="2"/>
</dbReference>
<feature type="domain" description="Protein kinase" evidence="9">
    <location>
        <begin position="551"/>
        <end position="802"/>
    </location>
</feature>
<evidence type="ECO:0000256" key="8">
    <source>
        <dbReference type="SAM" id="MobiDB-lite"/>
    </source>
</evidence>
<dbReference type="Proteomes" id="UP001174909">
    <property type="component" value="Unassembled WGS sequence"/>
</dbReference>
<feature type="binding site" evidence="6">
    <location>
        <position position="580"/>
    </location>
    <ligand>
        <name>ATP</name>
        <dbReference type="ChEBI" id="CHEBI:30616"/>
    </ligand>
</feature>
<dbReference type="GO" id="GO:0004674">
    <property type="term" value="F:protein serine/threonine kinase activity"/>
    <property type="evidence" value="ECO:0007669"/>
    <property type="project" value="UniProtKB-KW"/>
</dbReference>
<dbReference type="InterPro" id="IPR000719">
    <property type="entry name" value="Prot_kinase_dom"/>
</dbReference>
<comment type="caution">
    <text evidence="10">The sequence shown here is derived from an EMBL/GenBank/DDBJ whole genome shotgun (WGS) entry which is preliminary data.</text>
</comment>
<protein>
    <submittedName>
        <fullName evidence="10">Serine/threonine-protein kinase STY46</fullName>
    </submittedName>
</protein>
<dbReference type="PROSITE" id="PS00107">
    <property type="entry name" value="PROTEIN_KINASE_ATP"/>
    <property type="match status" value="1"/>
</dbReference>
<accession>A0AA35WB92</accession>
<dbReference type="InterPro" id="IPR017441">
    <property type="entry name" value="Protein_kinase_ATP_BS"/>
</dbReference>
<keyword evidence="4 10" id="KW-0418">Kinase</keyword>
<dbReference type="Gene3D" id="1.10.510.10">
    <property type="entry name" value="Transferase(Phosphotransferase) domain 1"/>
    <property type="match status" value="2"/>
</dbReference>
<dbReference type="SMART" id="SM00220">
    <property type="entry name" value="S_TKc"/>
    <property type="match status" value="2"/>
</dbReference>
<dbReference type="InterPro" id="IPR051681">
    <property type="entry name" value="Ser/Thr_Kinases-Pseudokinases"/>
</dbReference>
<evidence type="ECO:0000256" key="5">
    <source>
        <dbReference type="ARBA" id="ARBA00022840"/>
    </source>
</evidence>
<dbReference type="InterPro" id="IPR008266">
    <property type="entry name" value="Tyr_kinase_AS"/>
</dbReference>
<keyword evidence="2" id="KW-0808">Transferase</keyword>
<dbReference type="Pfam" id="PF00069">
    <property type="entry name" value="Pkinase"/>
    <property type="match status" value="1"/>
</dbReference>
<dbReference type="PROSITE" id="PS00108">
    <property type="entry name" value="PROTEIN_KINASE_ST"/>
    <property type="match status" value="1"/>
</dbReference>
<keyword evidence="3 6" id="KW-0547">Nucleotide-binding</keyword>
<evidence type="ECO:0000256" key="4">
    <source>
        <dbReference type="ARBA" id="ARBA00022777"/>
    </source>
</evidence>
<feature type="compositionally biased region" description="Basic and acidic residues" evidence="8">
    <location>
        <begin position="498"/>
        <end position="509"/>
    </location>
</feature>
<evidence type="ECO:0000259" key="9">
    <source>
        <dbReference type="PROSITE" id="PS50011"/>
    </source>
</evidence>
<dbReference type="PANTHER" id="PTHR44329:SF288">
    <property type="entry name" value="MITOGEN-ACTIVATED PROTEIN KINASE KINASE KINASE 20"/>
    <property type="match status" value="1"/>
</dbReference>
<sequence>MAAELFLRDYPELRPFVLSNVRPTGVMIGAGAYGSVEEVAIPGAICASKTIHDFFQDRHEFQAADLHRVTAQFVRECQLMSSLRHPNIVQFLGVAFFRGSRLPALIMERMLTNLHDLLDPDMDPPPLPHAPKPFFPLSLKCTILHNVAGGLAYLHERSPPVIHRDLSARNVLLSAGMVAKIADLGVARIVPRMRVAATMTKAPGAGVYMPPEALENKPGDNEEQEKKSRYGPSVDVFSFGVVAMFTISQTFPCDLLAPIYRDERRQIVGRTELERRIEYMNMIYSQLRKKHPLIQMIEGCLDFPEDRPSIREVLRMLEEARAEVRDEPVDMNKLELMRALRTLPKSQEDLQTDVQELQQKLQIIAREKLTLSQELERKEAALIRSQEAVVREEQRIEEIRQRETELLEAKDRELTETQQQLWRKLNEKEQRLEAKEQQLLEGQQQLEELTRRIAEKDELVSDMHHHITQLTEELQQKVDEEIHSNREEQACAGEENPEPEKPPNQERRQIRTPKPAPQKVPVPKPRNLKKPPAQSEAKKKQVPLEIEKNDVHYGDLLGEGGGGVVYRGTWKSKGIDVALKKVRLSPDHCDAKILAELGEHPNIISFFGFFHEYPDTTIVIALAKNGSLYQYLHKDQKDPTFDQSIRWARQTAYGMAHLHKLGIAHRDLKSSNILFTDDMEVQICDFGVSRPMPNTTAKPTLAGTYRWMAPEIADGKKVNMMCDVFSFFMVVWELMEHKVPFHNETDIKASMCIINGVRPPFTYQWPEYLEKLTEVGWSENSYDRPTFAEIITSLENKIYFRH</sequence>
<dbReference type="InterPro" id="IPR008271">
    <property type="entry name" value="Ser/Thr_kinase_AS"/>
</dbReference>
<keyword evidence="11" id="KW-1185">Reference proteome</keyword>
<evidence type="ECO:0000313" key="11">
    <source>
        <dbReference type="Proteomes" id="UP001174909"/>
    </source>
</evidence>
<feature type="compositionally biased region" description="Basic and acidic residues" evidence="8">
    <location>
        <begin position="214"/>
        <end position="228"/>
    </location>
</feature>
<feature type="region of interest" description="Disordered" evidence="8">
    <location>
        <begin position="486"/>
        <end position="542"/>
    </location>
</feature>
<keyword evidence="7" id="KW-0175">Coiled coil</keyword>
<dbReference type="PROSITE" id="PS00109">
    <property type="entry name" value="PROTEIN_KINASE_TYR"/>
    <property type="match status" value="1"/>
</dbReference>
<feature type="coiled-coil region" evidence="7">
    <location>
        <begin position="347"/>
        <end position="459"/>
    </location>
</feature>
<feature type="compositionally biased region" description="Pro residues" evidence="8">
    <location>
        <begin position="514"/>
        <end position="524"/>
    </location>
</feature>